<dbReference type="SUPFAM" id="SSF48150">
    <property type="entry name" value="DNA-glycosylase"/>
    <property type="match status" value="1"/>
</dbReference>
<dbReference type="InterPro" id="IPR011257">
    <property type="entry name" value="DNA_glycosylase"/>
</dbReference>
<name>A0A2G1MCR7_9RHOB</name>
<keyword evidence="5" id="KW-1185">Reference proteome</keyword>
<comment type="caution">
    <text evidence="4">The sequence shown here is derived from an EMBL/GenBank/DDBJ whole genome shotgun (WGS) entry which is preliminary data.</text>
</comment>
<dbReference type="Pfam" id="PF01548">
    <property type="entry name" value="DEDD_Tnp_IS110"/>
    <property type="match status" value="1"/>
</dbReference>
<evidence type="ECO:0000256" key="1">
    <source>
        <dbReference type="SAM" id="Coils"/>
    </source>
</evidence>
<dbReference type="GO" id="GO:0006281">
    <property type="term" value="P:DNA repair"/>
    <property type="evidence" value="ECO:0007669"/>
    <property type="project" value="InterPro"/>
</dbReference>
<feature type="domain" description="Transposase IS110-like N-terminal" evidence="2">
    <location>
        <begin position="10"/>
        <end position="148"/>
    </location>
</feature>
<feature type="domain" description="Transposase IS116/IS110/IS902 C-terminal" evidence="3">
    <location>
        <begin position="214"/>
        <end position="290"/>
    </location>
</feature>
<dbReference type="InterPro" id="IPR003346">
    <property type="entry name" value="Transposase_20"/>
</dbReference>
<evidence type="ECO:0000313" key="5">
    <source>
        <dbReference type="Proteomes" id="UP000221860"/>
    </source>
</evidence>
<accession>A0A2G1MCR7</accession>
<evidence type="ECO:0000259" key="3">
    <source>
        <dbReference type="Pfam" id="PF02371"/>
    </source>
</evidence>
<protein>
    <submittedName>
        <fullName evidence="4">IS110 family transposase</fullName>
    </submittedName>
</protein>
<dbReference type="GO" id="GO:0004803">
    <property type="term" value="F:transposase activity"/>
    <property type="evidence" value="ECO:0007669"/>
    <property type="project" value="InterPro"/>
</dbReference>
<dbReference type="AlphaFoldDB" id="A0A2G1MCR7"/>
<sequence>MTKTKISMLAIDLAKDSFQVCAVGSDGAVLSNRAMSRTRLASLLAEQPVCVVAMEACATSHHWGRIAQAHGHEVRIVPAAYVKAFVKRQKNDHADAEAIAEAAMRPTMRFVAVKSAETQARAVAFRTHQCLVRQRTQLINALRGHLAEFGLVAPKGPASLKLLENALDDETTDLPDPVRKIGTVYLEQIANLTEVIERLAAELEAATKTDEELRRLCTIPGIGPVTAGAVAAFAPDLDTFDTGRNFAAWLGLVPRQRSTGGKTKLGSVSKMGQTDIRRLLIVGAMSVIRWVVRKGGSPNRWLAALVARKPKMVAAVALANKMARMIWAVTTKREDYRMA</sequence>
<evidence type="ECO:0000259" key="2">
    <source>
        <dbReference type="Pfam" id="PF01548"/>
    </source>
</evidence>
<reference evidence="4 5" key="1">
    <citation type="submission" date="2017-08" db="EMBL/GenBank/DDBJ databases">
        <title>Draft Genome Sequence of Loktanella cinnabarina Strain XM1, Isolated from Coastal Surface Water.</title>
        <authorList>
            <person name="Ma R."/>
            <person name="Wang J."/>
            <person name="Wang Q."/>
            <person name="Ma Z."/>
            <person name="Li J."/>
            <person name="Chen L."/>
        </authorList>
    </citation>
    <scope>NUCLEOTIDE SEQUENCE [LARGE SCALE GENOMIC DNA]</scope>
    <source>
        <strain evidence="4 5">XM1</strain>
    </source>
</reference>
<evidence type="ECO:0000313" key="4">
    <source>
        <dbReference type="EMBL" id="PHP26536.1"/>
    </source>
</evidence>
<keyword evidence="1" id="KW-0175">Coiled coil</keyword>
<dbReference type="EMBL" id="NQWH01000034">
    <property type="protein sequence ID" value="PHP26536.1"/>
    <property type="molecule type" value="Genomic_DNA"/>
</dbReference>
<dbReference type="Pfam" id="PF02371">
    <property type="entry name" value="Transposase_20"/>
    <property type="match status" value="1"/>
</dbReference>
<dbReference type="NCBIfam" id="NF033542">
    <property type="entry name" value="transpos_IS110"/>
    <property type="match status" value="1"/>
</dbReference>
<dbReference type="GO" id="GO:0003677">
    <property type="term" value="F:DNA binding"/>
    <property type="evidence" value="ECO:0007669"/>
    <property type="project" value="InterPro"/>
</dbReference>
<organism evidence="4 5">
    <name type="scientific">Limimaricola cinnabarinus</name>
    <dbReference type="NCBI Taxonomy" id="1125964"/>
    <lineage>
        <taxon>Bacteria</taxon>
        <taxon>Pseudomonadati</taxon>
        <taxon>Pseudomonadota</taxon>
        <taxon>Alphaproteobacteria</taxon>
        <taxon>Rhodobacterales</taxon>
        <taxon>Paracoccaceae</taxon>
        <taxon>Limimaricola</taxon>
    </lineage>
</organism>
<dbReference type="InterPro" id="IPR002525">
    <property type="entry name" value="Transp_IS110-like_N"/>
</dbReference>
<dbReference type="InterPro" id="IPR047650">
    <property type="entry name" value="Transpos_IS110"/>
</dbReference>
<dbReference type="GO" id="GO:0006313">
    <property type="term" value="P:DNA transposition"/>
    <property type="evidence" value="ECO:0007669"/>
    <property type="project" value="InterPro"/>
</dbReference>
<dbReference type="Proteomes" id="UP000221860">
    <property type="component" value="Unassembled WGS sequence"/>
</dbReference>
<proteinExistence type="predicted"/>
<dbReference type="PANTHER" id="PTHR33055:SF3">
    <property type="entry name" value="PUTATIVE TRANSPOSASE FOR IS117-RELATED"/>
    <property type="match status" value="1"/>
</dbReference>
<feature type="coiled-coil region" evidence="1">
    <location>
        <begin position="189"/>
        <end position="216"/>
    </location>
</feature>
<dbReference type="OrthoDB" id="8261795at2"/>
<dbReference type="RefSeq" id="WP_099278362.1">
    <property type="nucleotide sequence ID" value="NZ_KZ304974.1"/>
</dbReference>
<gene>
    <name evidence="4" type="ORF">CJ301_15930</name>
</gene>
<dbReference type="PANTHER" id="PTHR33055">
    <property type="entry name" value="TRANSPOSASE FOR INSERTION SEQUENCE ELEMENT IS1111A"/>
    <property type="match status" value="1"/>
</dbReference>